<accession>A0A922NGG5</accession>
<protein>
    <submittedName>
        <fullName evidence="2">Uncharacterized protein</fullName>
    </submittedName>
</protein>
<sequence length="93" mass="10578">MRHRDIIWLQCDPAVDWQLAGHSKAQPHNATGYDASANQMSVPPLWYMPGYLSQNHHHPNGTLITYILPRNDDPTKSKTSICPSFGEDENRHV</sequence>
<evidence type="ECO:0000313" key="3">
    <source>
        <dbReference type="Proteomes" id="UP000249757"/>
    </source>
</evidence>
<feature type="region of interest" description="Disordered" evidence="1">
    <location>
        <begin position="69"/>
        <end position="93"/>
    </location>
</feature>
<organism evidence="2 3">
    <name type="scientific">Pyrenophora tritici-repentis</name>
    <dbReference type="NCBI Taxonomy" id="45151"/>
    <lineage>
        <taxon>Eukaryota</taxon>
        <taxon>Fungi</taxon>
        <taxon>Dikarya</taxon>
        <taxon>Ascomycota</taxon>
        <taxon>Pezizomycotina</taxon>
        <taxon>Dothideomycetes</taxon>
        <taxon>Pleosporomycetidae</taxon>
        <taxon>Pleosporales</taxon>
        <taxon>Pleosporineae</taxon>
        <taxon>Pleosporaceae</taxon>
        <taxon>Pyrenophora</taxon>
    </lineage>
</organism>
<reference evidence="3" key="1">
    <citation type="journal article" date="2022" name="Microb. Genom.">
        <title>A global pangenome for the wheat fungal pathogen Pyrenophora tritici-repentis and prediction of effector protein structural homology.</title>
        <authorList>
            <person name="Moolhuijzen P.M."/>
            <person name="See P.T."/>
            <person name="Shi G."/>
            <person name="Powell H.R."/>
            <person name="Cockram J."/>
            <person name="Jorgensen L.N."/>
            <person name="Benslimane H."/>
            <person name="Strelkov S.E."/>
            <person name="Turner J."/>
            <person name="Liu Z."/>
            <person name="Moffat C.S."/>
        </authorList>
    </citation>
    <scope>NUCLEOTIDE SEQUENCE [LARGE SCALE GENOMIC DNA]</scope>
</reference>
<comment type="caution">
    <text evidence="2">The sequence shown here is derived from an EMBL/GenBank/DDBJ whole genome shotgun (WGS) entry which is preliminary data.</text>
</comment>
<evidence type="ECO:0000313" key="2">
    <source>
        <dbReference type="EMBL" id="KAI1513661.1"/>
    </source>
</evidence>
<gene>
    <name evidence="2" type="ORF">Ptr86124_007563</name>
</gene>
<dbReference type="Proteomes" id="UP000249757">
    <property type="component" value="Unassembled WGS sequence"/>
</dbReference>
<proteinExistence type="predicted"/>
<name>A0A922NGG5_9PLEO</name>
<dbReference type="EMBL" id="NRDI02000009">
    <property type="protein sequence ID" value="KAI1513661.1"/>
    <property type="molecule type" value="Genomic_DNA"/>
</dbReference>
<evidence type="ECO:0000256" key="1">
    <source>
        <dbReference type="SAM" id="MobiDB-lite"/>
    </source>
</evidence>
<dbReference type="AlphaFoldDB" id="A0A922NGG5"/>
<keyword evidence="3" id="KW-1185">Reference proteome</keyword>